<feature type="transmembrane region" description="Helical" evidence="6">
    <location>
        <begin position="36"/>
        <end position="53"/>
    </location>
</feature>
<dbReference type="InterPro" id="IPR000620">
    <property type="entry name" value="EamA_dom"/>
</dbReference>
<evidence type="ECO:0000256" key="1">
    <source>
        <dbReference type="ARBA" id="ARBA00004141"/>
    </source>
</evidence>
<comment type="subcellular location">
    <subcellularLocation>
        <location evidence="1">Membrane</location>
        <topology evidence="1">Multi-pass membrane protein</topology>
    </subcellularLocation>
</comment>
<evidence type="ECO:0000256" key="5">
    <source>
        <dbReference type="ARBA" id="ARBA00023136"/>
    </source>
</evidence>
<comment type="caution">
    <text evidence="8">The sequence shown here is derived from an EMBL/GenBank/DDBJ whole genome shotgun (WGS) entry which is preliminary data.</text>
</comment>
<feature type="transmembrane region" description="Helical" evidence="6">
    <location>
        <begin position="73"/>
        <end position="91"/>
    </location>
</feature>
<feature type="transmembrane region" description="Helical" evidence="6">
    <location>
        <begin position="208"/>
        <end position="227"/>
    </location>
</feature>
<accession>A0A3P3DLK7</accession>
<dbReference type="AlphaFoldDB" id="A0A3P3DLK7"/>
<keyword evidence="9" id="KW-1185">Reference proteome</keyword>
<dbReference type="GO" id="GO:0016020">
    <property type="term" value="C:membrane"/>
    <property type="evidence" value="ECO:0007669"/>
    <property type="project" value="UniProtKB-SubCell"/>
</dbReference>
<feature type="transmembrane region" description="Helical" evidence="6">
    <location>
        <begin position="97"/>
        <end position="113"/>
    </location>
</feature>
<feature type="transmembrane region" description="Helical" evidence="6">
    <location>
        <begin position="264"/>
        <end position="282"/>
    </location>
</feature>
<protein>
    <submittedName>
        <fullName evidence="8">DMT family transporter</fullName>
    </submittedName>
</protein>
<evidence type="ECO:0000256" key="3">
    <source>
        <dbReference type="ARBA" id="ARBA00022692"/>
    </source>
</evidence>
<dbReference type="SUPFAM" id="SSF103481">
    <property type="entry name" value="Multidrug resistance efflux transporter EmrE"/>
    <property type="match status" value="2"/>
</dbReference>
<comment type="similarity">
    <text evidence="2">Belongs to the drug/metabolite transporter (DMT) superfamily. 10 TMS drug/metabolite exporter (DME) (TC 2.A.7.3) family.</text>
</comment>
<keyword evidence="4 6" id="KW-1133">Transmembrane helix</keyword>
<dbReference type="PANTHER" id="PTHR22911">
    <property type="entry name" value="ACYL-MALONYL CONDENSING ENZYME-RELATED"/>
    <property type="match status" value="1"/>
</dbReference>
<dbReference type="InterPro" id="IPR037185">
    <property type="entry name" value="EmrE-like"/>
</dbReference>
<evidence type="ECO:0000256" key="6">
    <source>
        <dbReference type="SAM" id="Phobius"/>
    </source>
</evidence>
<organism evidence="8 9">
    <name type="scientific">Falsigemmobacter faecalis</name>
    <dbReference type="NCBI Taxonomy" id="2488730"/>
    <lineage>
        <taxon>Bacteria</taxon>
        <taxon>Pseudomonadati</taxon>
        <taxon>Pseudomonadota</taxon>
        <taxon>Alphaproteobacteria</taxon>
        <taxon>Rhodobacterales</taxon>
        <taxon>Paracoccaceae</taxon>
        <taxon>Falsigemmobacter</taxon>
    </lineage>
</organism>
<dbReference type="RefSeq" id="WP_124964706.1">
    <property type="nucleotide sequence ID" value="NZ_RRAZ01000011.1"/>
</dbReference>
<feature type="transmembrane region" description="Helical" evidence="6">
    <location>
        <begin position="176"/>
        <end position="196"/>
    </location>
</feature>
<feature type="transmembrane region" description="Helical" evidence="6">
    <location>
        <begin position="239"/>
        <end position="258"/>
    </location>
</feature>
<proteinExistence type="inferred from homology"/>
<dbReference type="Proteomes" id="UP000282125">
    <property type="component" value="Unassembled WGS sequence"/>
</dbReference>
<evidence type="ECO:0000256" key="2">
    <source>
        <dbReference type="ARBA" id="ARBA00009853"/>
    </source>
</evidence>
<dbReference type="OrthoDB" id="8478503at2"/>
<evidence type="ECO:0000313" key="9">
    <source>
        <dbReference type="Proteomes" id="UP000282125"/>
    </source>
</evidence>
<gene>
    <name evidence="8" type="ORF">EG244_09140</name>
</gene>
<dbReference type="Pfam" id="PF00892">
    <property type="entry name" value="EamA"/>
    <property type="match status" value="2"/>
</dbReference>
<feature type="domain" description="EamA" evidence="7">
    <location>
        <begin position="149"/>
        <end position="279"/>
    </location>
</feature>
<keyword evidence="5 6" id="KW-0472">Membrane</keyword>
<dbReference type="EMBL" id="RRAZ01000011">
    <property type="protein sequence ID" value="RRH75139.1"/>
    <property type="molecule type" value="Genomic_DNA"/>
</dbReference>
<reference evidence="8 9" key="1">
    <citation type="submission" date="2018-11" db="EMBL/GenBank/DDBJ databases">
        <title>Gemmobacter sp. nov., YIM 102744-1 draft genome.</title>
        <authorList>
            <person name="Li G."/>
            <person name="Jiang Y."/>
        </authorList>
    </citation>
    <scope>NUCLEOTIDE SEQUENCE [LARGE SCALE GENOMIC DNA]</scope>
    <source>
        <strain evidence="8 9">YIM 102744-1</strain>
    </source>
</reference>
<feature type="transmembrane region" description="Helical" evidence="6">
    <location>
        <begin position="120"/>
        <end position="140"/>
    </location>
</feature>
<evidence type="ECO:0000256" key="4">
    <source>
        <dbReference type="ARBA" id="ARBA00022989"/>
    </source>
</evidence>
<keyword evidence="3 6" id="KW-0812">Transmembrane</keyword>
<feature type="transmembrane region" description="Helical" evidence="6">
    <location>
        <begin position="146"/>
        <end position="164"/>
    </location>
</feature>
<sequence>MLAGVLLRLVAIFLLTSLSAVIHQLGKSDVPTGQLMFWRALVSMVPILIYLALRRELGTLRTRHPGKHVVRGLVGAAAMSLNFLSLAYLPVATAQSLGFLGPVLSLPLAALFLREKISGGVLVSVLLGFAGALMVLAHAIEAPREGQVTGVLCGLGFAVCIAFNRIQIKHMTATESAGAIAFTFTIAAAAMGLILSPPWTWAGELTSALFPLMLLAGLLGGLGHIAMTEATARAPVSALAAFEFTALIWAAGFDLFFFDNRPGALEVAGIVTIVLATTLPLLRLRPKAS</sequence>
<feature type="domain" description="EamA" evidence="7">
    <location>
        <begin position="4"/>
        <end position="136"/>
    </location>
</feature>
<evidence type="ECO:0000313" key="8">
    <source>
        <dbReference type="EMBL" id="RRH75139.1"/>
    </source>
</evidence>
<name>A0A3P3DLK7_9RHOB</name>
<dbReference type="PANTHER" id="PTHR22911:SF6">
    <property type="entry name" value="SOLUTE CARRIER FAMILY 35 MEMBER G1"/>
    <property type="match status" value="1"/>
</dbReference>
<evidence type="ECO:0000259" key="7">
    <source>
        <dbReference type="Pfam" id="PF00892"/>
    </source>
</evidence>